<protein>
    <submittedName>
        <fullName evidence="3">Reverse transcriptase N-terminal domain-containing protein</fullName>
    </submittedName>
</protein>
<feature type="domain" description="Reverse transcriptase N-terminal" evidence="2">
    <location>
        <begin position="29"/>
        <end position="108"/>
    </location>
</feature>
<dbReference type="GO" id="GO:0003964">
    <property type="term" value="F:RNA-directed DNA polymerase activity"/>
    <property type="evidence" value="ECO:0007669"/>
    <property type="project" value="UniProtKB-KW"/>
</dbReference>
<evidence type="ECO:0000259" key="2">
    <source>
        <dbReference type="Pfam" id="PF13655"/>
    </source>
</evidence>
<feature type="region of interest" description="Disordered" evidence="1">
    <location>
        <begin position="1"/>
        <end position="26"/>
    </location>
</feature>
<accession>A0ABT7ADC7</accession>
<evidence type="ECO:0000313" key="3">
    <source>
        <dbReference type="EMBL" id="MDJ1138598.1"/>
    </source>
</evidence>
<dbReference type="EMBL" id="JANCPR020000119">
    <property type="protein sequence ID" value="MDJ1138598.1"/>
    <property type="molecule type" value="Genomic_DNA"/>
</dbReference>
<evidence type="ECO:0000256" key="1">
    <source>
        <dbReference type="SAM" id="MobiDB-lite"/>
    </source>
</evidence>
<organism evidence="3 4">
    <name type="scientific">Streptomyces iconiensis</name>
    <dbReference type="NCBI Taxonomy" id="1384038"/>
    <lineage>
        <taxon>Bacteria</taxon>
        <taxon>Bacillati</taxon>
        <taxon>Actinomycetota</taxon>
        <taxon>Actinomycetes</taxon>
        <taxon>Kitasatosporales</taxon>
        <taxon>Streptomycetaceae</taxon>
        <taxon>Streptomyces</taxon>
    </lineage>
</organism>
<dbReference type="InterPro" id="IPR025960">
    <property type="entry name" value="RVT_N"/>
</dbReference>
<sequence>MTTTPELMDKLDAPGNPEANGPDDELFDWQSVDWNTVEDDVRRLRQRIFAASRKGDLKKVRNLQKLMFRSRSNALVAVRRVTEINAGRKTPGVDGYTVLRDRSKSALAEWTQSRAGTWKP</sequence>
<dbReference type="Pfam" id="PF13655">
    <property type="entry name" value="RVT_N"/>
    <property type="match status" value="1"/>
</dbReference>
<evidence type="ECO:0000313" key="4">
    <source>
        <dbReference type="Proteomes" id="UP001214441"/>
    </source>
</evidence>
<comment type="caution">
    <text evidence="3">The sequence shown here is derived from an EMBL/GenBank/DDBJ whole genome shotgun (WGS) entry which is preliminary data.</text>
</comment>
<dbReference type="RefSeq" id="WP_274048748.1">
    <property type="nucleotide sequence ID" value="NZ_JANCPR020000119.1"/>
</dbReference>
<feature type="non-terminal residue" evidence="3">
    <location>
        <position position="120"/>
    </location>
</feature>
<proteinExistence type="predicted"/>
<gene>
    <name evidence="3" type="ORF">NMN56_042925</name>
</gene>
<keyword evidence="4" id="KW-1185">Reference proteome</keyword>
<keyword evidence="3" id="KW-0695">RNA-directed DNA polymerase</keyword>
<keyword evidence="3" id="KW-0808">Transferase</keyword>
<name>A0ABT7ADC7_9ACTN</name>
<reference evidence="3 4" key="1">
    <citation type="submission" date="2023-05" db="EMBL/GenBank/DDBJ databases">
        <title>Streptantibioticus silvisoli sp. nov., acidotolerant actinomycetes 1 from pine litter.</title>
        <authorList>
            <person name="Swiecimska M."/>
            <person name="Golinska P."/>
            <person name="Sangal V."/>
            <person name="Wachnowicz B."/>
            <person name="Goodfellow M."/>
        </authorList>
    </citation>
    <scope>NUCLEOTIDE SEQUENCE [LARGE SCALE GENOMIC DNA]</scope>
    <source>
        <strain evidence="3 4">DSM 42109</strain>
    </source>
</reference>
<keyword evidence="3" id="KW-0548">Nucleotidyltransferase</keyword>
<dbReference type="Proteomes" id="UP001214441">
    <property type="component" value="Unassembled WGS sequence"/>
</dbReference>